<comment type="caution">
    <text evidence="1">The sequence shown here is derived from an EMBL/GenBank/DDBJ whole genome shotgun (WGS) entry which is preliminary data.</text>
</comment>
<name>A0ACC2GGZ2_DALPE</name>
<reference evidence="1" key="1">
    <citation type="submission" date="2021-05" db="EMBL/GenBank/DDBJ databases">
        <authorList>
            <person name="Pan Q."/>
            <person name="Jouanno E."/>
            <person name="Zahm M."/>
            <person name="Klopp C."/>
            <person name="Cabau C."/>
            <person name="Louis A."/>
            <person name="Berthelot C."/>
            <person name="Parey E."/>
            <person name="Roest Crollius H."/>
            <person name="Montfort J."/>
            <person name="Robinson-Rechavi M."/>
            <person name="Bouchez O."/>
            <person name="Lampietro C."/>
            <person name="Lopez Roques C."/>
            <person name="Donnadieu C."/>
            <person name="Postlethwait J."/>
            <person name="Bobe J."/>
            <person name="Dillon D."/>
            <person name="Chandos A."/>
            <person name="von Hippel F."/>
            <person name="Guiguen Y."/>
        </authorList>
    </citation>
    <scope>NUCLEOTIDE SEQUENCE</scope>
    <source>
        <strain evidence="1">YG-Jan2019</strain>
    </source>
</reference>
<evidence type="ECO:0000313" key="1">
    <source>
        <dbReference type="EMBL" id="KAJ8002812.1"/>
    </source>
</evidence>
<evidence type="ECO:0000313" key="2">
    <source>
        <dbReference type="Proteomes" id="UP001157502"/>
    </source>
</evidence>
<dbReference type="EMBL" id="CM055740">
    <property type="protein sequence ID" value="KAJ8002812.1"/>
    <property type="molecule type" value="Genomic_DNA"/>
</dbReference>
<sequence length="72" mass="7698">MDNVIEHGDLVNAGRSLLSHLIRGHRLMFNTAGSPQGKCQTRAPGEVPRPEPPGPACLPSSAVNKLFPGSRR</sequence>
<keyword evidence="2" id="KW-1185">Reference proteome</keyword>
<gene>
    <name evidence="1" type="ORF">DPEC_G00162870</name>
</gene>
<organism evidence="1 2">
    <name type="scientific">Dallia pectoralis</name>
    <name type="common">Alaska blackfish</name>
    <dbReference type="NCBI Taxonomy" id="75939"/>
    <lineage>
        <taxon>Eukaryota</taxon>
        <taxon>Metazoa</taxon>
        <taxon>Chordata</taxon>
        <taxon>Craniata</taxon>
        <taxon>Vertebrata</taxon>
        <taxon>Euteleostomi</taxon>
        <taxon>Actinopterygii</taxon>
        <taxon>Neopterygii</taxon>
        <taxon>Teleostei</taxon>
        <taxon>Protacanthopterygii</taxon>
        <taxon>Esociformes</taxon>
        <taxon>Umbridae</taxon>
        <taxon>Dallia</taxon>
    </lineage>
</organism>
<accession>A0ACC2GGZ2</accession>
<protein>
    <submittedName>
        <fullName evidence="1">Uncharacterized protein</fullName>
    </submittedName>
</protein>
<dbReference type="Proteomes" id="UP001157502">
    <property type="component" value="Chromosome 13"/>
</dbReference>
<proteinExistence type="predicted"/>